<gene>
    <name evidence="2" type="ORF">rCG_49527</name>
</gene>
<dbReference type="EMBL" id="CH473974">
    <property type="protein sequence ID" value="EDL76314.1"/>
    <property type="molecule type" value="Genomic_DNA"/>
</dbReference>
<evidence type="ECO:0000313" key="2">
    <source>
        <dbReference type="EMBL" id="EDL76314.1"/>
    </source>
</evidence>
<dbReference type="Pfam" id="PF07807">
    <property type="entry name" value="RED_C"/>
    <property type="match status" value="1"/>
</dbReference>
<dbReference type="AlphaFoldDB" id="A6J332"/>
<name>A6J332_RAT</name>
<reference evidence="3" key="1">
    <citation type="submission" date="2005-09" db="EMBL/GenBank/DDBJ databases">
        <authorList>
            <person name="Mural R.J."/>
            <person name="Li P.W."/>
            <person name="Adams M.D."/>
            <person name="Amanatides P.G."/>
            <person name="Baden-Tillson H."/>
            <person name="Barnstead M."/>
            <person name="Chin S.H."/>
            <person name="Dew I."/>
            <person name="Evans C.A."/>
            <person name="Ferriera S."/>
            <person name="Flanigan M."/>
            <person name="Fosler C."/>
            <person name="Glodek A."/>
            <person name="Gu Z."/>
            <person name="Holt R.A."/>
            <person name="Jennings D."/>
            <person name="Kraft C.L."/>
            <person name="Lu F."/>
            <person name="Nguyen T."/>
            <person name="Nusskern D.R."/>
            <person name="Pfannkoch C.M."/>
            <person name="Sitter C."/>
            <person name="Sutton G.G."/>
            <person name="Venter J.C."/>
            <person name="Wang Z."/>
            <person name="Woodage T."/>
            <person name="Zheng X.H."/>
            <person name="Zhong F."/>
        </authorList>
    </citation>
    <scope>NUCLEOTIDE SEQUENCE [LARGE SCALE GENOMIC DNA]</scope>
    <source>
        <strain>BN</strain>
        <strain evidence="3">Sprague-Dawley</strain>
    </source>
</reference>
<dbReference type="InterPro" id="IPR039896">
    <property type="entry name" value="Red-like"/>
</dbReference>
<sequence>MPFPLIALCTLLQGNKKGPLGRWDFDTQEEYSEYMNNKEALPKAAFQYGIKMSEGRKTRRFKETNDKAELDRQWKKISAIIEKRKKMEADGVEVKRPKY</sequence>
<protein>
    <submittedName>
        <fullName evidence="2">RCG49527, isoform CRA_c</fullName>
    </submittedName>
</protein>
<proteinExistence type="predicted"/>
<evidence type="ECO:0000313" key="3">
    <source>
        <dbReference type="Proteomes" id="UP000234681"/>
    </source>
</evidence>
<feature type="domain" description="Protein RED C-terminal" evidence="1">
    <location>
        <begin position="13"/>
        <end position="92"/>
    </location>
</feature>
<accession>A6J332</accession>
<dbReference type="PANTHER" id="PTHR12765">
    <property type="entry name" value="RED PROTEIN IK FACTOR CYTOKINE IK"/>
    <property type="match status" value="1"/>
</dbReference>
<dbReference type="Proteomes" id="UP000234681">
    <property type="component" value="Chromosome 18"/>
</dbReference>
<dbReference type="InterPro" id="IPR012492">
    <property type="entry name" value="RED_C"/>
</dbReference>
<organism evidence="2 3">
    <name type="scientific">Rattus norvegicus</name>
    <name type="common">Rat</name>
    <dbReference type="NCBI Taxonomy" id="10116"/>
    <lineage>
        <taxon>Eukaryota</taxon>
        <taxon>Metazoa</taxon>
        <taxon>Chordata</taxon>
        <taxon>Craniata</taxon>
        <taxon>Vertebrata</taxon>
        <taxon>Euteleostomi</taxon>
        <taxon>Mammalia</taxon>
        <taxon>Eutheria</taxon>
        <taxon>Euarchontoglires</taxon>
        <taxon>Glires</taxon>
        <taxon>Rodentia</taxon>
        <taxon>Myomorpha</taxon>
        <taxon>Muroidea</taxon>
        <taxon>Muridae</taxon>
        <taxon>Murinae</taxon>
        <taxon>Rattus</taxon>
    </lineage>
</organism>
<evidence type="ECO:0000259" key="1">
    <source>
        <dbReference type="Pfam" id="PF07807"/>
    </source>
</evidence>